<dbReference type="PANTHER" id="PTHR10621:SF38">
    <property type="entry name" value="UBIQUITIN DOMAIN-CONTAINING PROTEIN 7SL RNA1-RELATED"/>
    <property type="match status" value="1"/>
</dbReference>
<evidence type="ECO:0000313" key="3">
    <source>
        <dbReference type="EMBL" id="KAJ2786607.1"/>
    </source>
</evidence>
<reference evidence="3" key="1">
    <citation type="submission" date="2022-07" db="EMBL/GenBank/DDBJ databases">
        <title>Phylogenomic reconstructions and comparative analyses of Kickxellomycotina fungi.</title>
        <authorList>
            <person name="Reynolds N.K."/>
            <person name="Stajich J.E."/>
            <person name="Barry K."/>
            <person name="Grigoriev I.V."/>
            <person name="Crous P."/>
            <person name="Smith M.E."/>
        </authorList>
    </citation>
    <scope>NUCLEOTIDE SEQUENCE</scope>
    <source>
        <strain evidence="3">BCRC 34489</strain>
    </source>
</reference>
<protein>
    <recommendedName>
        <fullName evidence="2">Ubiquitin-like domain-containing protein</fullName>
    </recommendedName>
</protein>
<dbReference type="Pfam" id="PF00240">
    <property type="entry name" value="ubiquitin"/>
    <property type="match status" value="1"/>
</dbReference>
<feature type="region of interest" description="Disordered" evidence="1">
    <location>
        <begin position="148"/>
        <end position="179"/>
    </location>
</feature>
<evidence type="ECO:0000256" key="1">
    <source>
        <dbReference type="SAM" id="MobiDB-lite"/>
    </source>
</evidence>
<organism evidence="3 4">
    <name type="scientific">Coemansia interrupta</name>
    <dbReference type="NCBI Taxonomy" id="1126814"/>
    <lineage>
        <taxon>Eukaryota</taxon>
        <taxon>Fungi</taxon>
        <taxon>Fungi incertae sedis</taxon>
        <taxon>Zoopagomycota</taxon>
        <taxon>Kickxellomycotina</taxon>
        <taxon>Kickxellomycetes</taxon>
        <taxon>Kickxellales</taxon>
        <taxon>Kickxellaceae</taxon>
        <taxon>Coemansia</taxon>
    </lineage>
</organism>
<dbReference type="EMBL" id="JANBUM010000052">
    <property type="protein sequence ID" value="KAJ2786607.1"/>
    <property type="molecule type" value="Genomic_DNA"/>
</dbReference>
<name>A0A9W8LLG4_9FUNG</name>
<feature type="domain" description="Ubiquitin-like" evidence="2">
    <location>
        <begin position="18"/>
        <end position="95"/>
    </location>
</feature>
<dbReference type="GO" id="GO:0005829">
    <property type="term" value="C:cytosol"/>
    <property type="evidence" value="ECO:0007669"/>
    <property type="project" value="TreeGrafter"/>
</dbReference>
<comment type="caution">
    <text evidence="3">The sequence shown here is derived from an EMBL/GenBank/DDBJ whole genome shotgun (WGS) entry which is preliminary data.</text>
</comment>
<feature type="compositionally biased region" description="Polar residues" evidence="1">
    <location>
        <begin position="150"/>
        <end position="179"/>
    </location>
</feature>
<dbReference type="GO" id="GO:0043161">
    <property type="term" value="P:proteasome-mediated ubiquitin-dependent protein catabolic process"/>
    <property type="evidence" value="ECO:0007669"/>
    <property type="project" value="TreeGrafter"/>
</dbReference>
<dbReference type="PROSITE" id="PS50053">
    <property type="entry name" value="UBIQUITIN_2"/>
    <property type="match status" value="1"/>
</dbReference>
<dbReference type="InterPro" id="IPR019956">
    <property type="entry name" value="Ubiquitin_dom"/>
</dbReference>
<dbReference type="InterPro" id="IPR029071">
    <property type="entry name" value="Ubiquitin-like_domsf"/>
</dbReference>
<dbReference type="SMART" id="SM00213">
    <property type="entry name" value="UBQ"/>
    <property type="match status" value="1"/>
</dbReference>
<dbReference type="GO" id="GO:0031593">
    <property type="term" value="F:polyubiquitin modification-dependent protein binding"/>
    <property type="evidence" value="ECO:0007669"/>
    <property type="project" value="TreeGrafter"/>
</dbReference>
<dbReference type="Proteomes" id="UP001140172">
    <property type="component" value="Unassembled WGS sequence"/>
</dbReference>
<evidence type="ECO:0000259" key="2">
    <source>
        <dbReference type="PROSITE" id="PS50053"/>
    </source>
</evidence>
<dbReference type="PRINTS" id="PR00348">
    <property type="entry name" value="UBIQUITIN"/>
</dbReference>
<dbReference type="OrthoDB" id="428577at2759"/>
<dbReference type="GO" id="GO:0070628">
    <property type="term" value="F:proteasome binding"/>
    <property type="evidence" value="ECO:0007669"/>
    <property type="project" value="TreeGrafter"/>
</dbReference>
<dbReference type="Gene3D" id="3.10.20.90">
    <property type="entry name" value="Phosphatidylinositol 3-kinase Catalytic Subunit, Chain A, domain 1"/>
    <property type="match status" value="1"/>
</dbReference>
<dbReference type="SUPFAM" id="SSF54236">
    <property type="entry name" value="Ubiquitin-like"/>
    <property type="match status" value="1"/>
</dbReference>
<sequence>MPPIKTATVPSEEREDYFSLTFRTLKAPVRKFTLHTSSIRTVAQVKKHLSRISNIPVNSMRLVLAGKGLVDSKLIGDYNIQEGSVIQIISKPVGTSAGSPALEEAEKVALVDAAAIESNPLSSALKQQDVSPAAAADTGKARALKAENSEYATDASSDGESGGNTTISQSTREQLTKPNSAFRNSLREFVHTKFSSSQAAAVDRALGEYLATL</sequence>
<dbReference type="PANTHER" id="PTHR10621">
    <property type="entry name" value="UV EXCISION REPAIR PROTEIN RAD23"/>
    <property type="match status" value="1"/>
</dbReference>
<dbReference type="GO" id="GO:0005654">
    <property type="term" value="C:nucleoplasm"/>
    <property type="evidence" value="ECO:0007669"/>
    <property type="project" value="TreeGrafter"/>
</dbReference>
<proteinExistence type="predicted"/>
<gene>
    <name evidence="3" type="ORF">GGI15_001381</name>
</gene>
<dbReference type="InterPro" id="IPR000626">
    <property type="entry name" value="Ubiquitin-like_dom"/>
</dbReference>
<dbReference type="AlphaFoldDB" id="A0A9W8LLG4"/>
<keyword evidence="4" id="KW-1185">Reference proteome</keyword>
<evidence type="ECO:0000313" key="4">
    <source>
        <dbReference type="Proteomes" id="UP001140172"/>
    </source>
</evidence>
<dbReference type="CDD" id="cd17039">
    <property type="entry name" value="Ubl_ubiquitin_like"/>
    <property type="match status" value="1"/>
</dbReference>
<accession>A0A9W8LLG4</accession>
<dbReference type="GO" id="GO:0043130">
    <property type="term" value="F:ubiquitin binding"/>
    <property type="evidence" value="ECO:0007669"/>
    <property type="project" value="TreeGrafter"/>
</dbReference>